<gene>
    <name evidence="3" type="ORF">AB3G34_10465</name>
</gene>
<feature type="transmembrane region" description="Helical" evidence="1">
    <location>
        <begin position="43"/>
        <end position="63"/>
    </location>
</feature>
<accession>A0AB39VZV4</accession>
<proteinExistence type="predicted"/>
<evidence type="ECO:0000259" key="2">
    <source>
        <dbReference type="Pfam" id="PF02517"/>
    </source>
</evidence>
<feature type="transmembrane region" description="Helical" evidence="1">
    <location>
        <begin position="182"/>
        <end position="200"/>
    </location>
</feature>
<organism evidence="3">
    <name type="scientific">Flavobacterium sp. WC2409</name>
    <dbReference type="NCBI Taxonomy" id="3234139"/>
    <lineage>
        <taxon>Bacteria</taxon>
        <taxon>Pseudomonadati</taxon>
        <taxon>Bacteroidota</taxon>
        <taxon>Flavobacteriia</taxon>
        <taxon>Flavobacteriales</taxon>
        <taxon>Flavobacteriaceae</taxon>
        <taxon>Flavobacterium</taxon>
    </lineage>
</organism>
<dbReference type="GO" id="GO:0080120">
    <property type="term" value="P:CAAX-box protein maturation"/>
    <property type="evidence" value="ECO:0007669"/>
    <property type="project" value="UniProtKB-ARBA"/>
</dbReference>
<dbReference type="RefSeq" id="WP_367771621.1">
    <property type="nucleotide sequence ID" value="NZ_CP165625.1"/>
</dbReference>
<keyword evidence="1" id="KW-0812">Transmembrane</keyword>
<dbReference type="InterPro" id="IPR052710">
    <property type="entry name" value="CAAX_protease"/>
</dbReference>
<keyword evidence="1" id="KW-1133">Transmembrane helix</keyword>
<feature type="transmembrane region" description="Helical" evidence="1">
    <location>
        <begin position="83"/>
        <end position="106"/>
    </location>
</feature>
<evidence type="ECO:0000313" key="3">
    <source>
        <dbReference type="EMBL" id="XDU94320.1"/>
    </source>
</evidence>
<name>A0AB39VZV4_9FLAO</name>
<reference evidence="3" key="1">
    <citation type="submission" date="2024-07" db="EMBL/GenBank/DDBJ databases">
        <authorList>
            <person name="Biller S.J."/>
        </authorList>
    </citation>
    <scope>NUCLEOTIDE SEQUENCE</scope>
    <source>
        <strain evidence="3">WC2409</strain>
    </source>
</reference>
<dbReference type="PANTHER" id="PTHR36435:SF1">
    <property type="entry name" value="CAAX AMINO TERMINAL PROTEASE FAMILY PROTEIN"/>
    <property type="match status" value="1"/>
</dbReference>
<dbReference type="InterPro" id="IPR003675">
    <property type="entry name" value="Rce1/LyrA-like_dom"/>
</dbReference>
<dbReference type="EMBL" id="CP165625">
    <property type="protein sequence ID" value="XDU94320.1"/>
    <property type="molecule type" value="Genomic_DNA"/>
</dbReference>
<dbReference type="AlphaFoldDB" id="A0AB39VZV4"/>
<feature type="domain" description="CAAX prenyl protease 2/Lysostaphin resistance protein A-like" evidence="2">
    <location>
        <begin position="129"/>
        <end position="218"/>
    </location>
</feature>
<keyword evidence="1" id="KW-0472">Membrane</keyword>
<sequence>MSDSTKTAQKSTVIGGIAFLLFILFTTTFFLPSIRQLGIDYKTAFFISRLIIWICLLLTFLYAMYIEKQPFLLWKEKEYSFPYYLASIAVTMIVLVFVVFVVSMVLKTLDSNLESKKMNEIIQFFKNNTPLIWFTSITAGITEELLFRGYLIPRLEIIVKNTFLSVLISSILFGLLHFSYGTLIQVIGPFSIGLVLALHYQKYRNIKIVIICHSLWDLASLLVNTSH</sequence>
<evidence type="ECO:0000256" key="1">
    <source>
        <dbReference type="SAM" id="Phobius"/>
    </source>
</evidence>
<feature type="transmembrane region" description="Helical" evidence="1">
    <location>
        <begin position="157"/>
        <end position="176"/>
    </location>
</feature>
<feature type="transmembrane region" description="Helical" evidence="1">
    <location>
        <begin position="12"/>
        <end position="31"/>
    </location>
</feature>
<protein>
    <submittedName>
        <fullName evidence="3">Lysostaphin resistance A-like protein</fullName>
    </submittedName>
</protein>
<dbReference type="Pfam" id="PF02517">
    <property type="entry name" value="Rce1-like"/>
    <property type="match status" value="1"/>
</dbReference>
<dbReference type="PANTHER" id="PTHR36435">
    <property type="entry name" value="SLR1288 PROTEIN"/>
    <property type="match status" value="1"/>
</dbReference>
<dbReference type="GO" id="GO:0004175">
    <property type="term" value="F:endopeptidase activity"/>
    <property type="evidence" value="ECO:0007669"/>
    <property type="project" value="UniProtKB-ARBA"/>
</dbReference>